<evidence type="ECO:0000313" key="6">
    <source>
        <dbReference type="EMBL" id="ABK98599.1"/>
    </source>
</evidence>
<dbReference type="Proteomes" id="UP000006732">
    <property type="component" value="Chromosome"/>
</dbReference>
<dbReference type="STRING" id="338966.Ppro_0971"/>
<proteinExistence type="predicted"/>
<evidence type="ECO:0000313" key="7">
    <source>
        <dbReference type="Proteomes" id="UP000006732"/>
    </source>
</evidence>
<dbReference type="GO" id="GO:0017089">
    <property type="term" value="F:glycolipid transfer activity"/>
    <property type="evidence" value="ECO:0007669"/>
    <property type="project" value="TreeGrafter"/>
</dbReference>
<dbReference type="NCBIfam" id="TIGR04409">
    <property type="entry name" value="LptC_YrbK"/>
    <property type="match status" value="1"/>
</dbReference>
<dbReference type="GO" id="GO:0005886">
    <property type="term" value="C:plasma membrane"/>
    <property type="evidence" value="ECO:0007669"/>
    <property type="project" value="InterPro"/>
</dbReference>
<dbReference type="Pfam" id="PF06835">
    <property type="entry name" value="LptC"/>
    <property type="match status" value="1"/>
</dbReference>
<evidence type="ECO:0000256" key="4">
    <source>
        <dbReference type="ARBA" id="ARBA00022989"/>
    </source>
</evidence>
<keyword evidence="1" id="KW-1003">Cell membrane</keyword>
<dbReference type="AlphaFoldDB" id="A1AMM9"/>
<organism evidence="6 7">
    <name type="scientific">Pelobacter propionicus (strain DSM 2379 / NBRC 103807 / OttBd1)</name>
    <dbReference type="NCBI Taxonomy" id="338966"/>
    <lineage>
        <taxon>Bacteria</taxon>
        <taxon>Pseudomonadati</taxon>
        <taxon>Thermodesulfobacteriota</taxon>
        <taxon>Desulfuromonadia</taxon>
        <taxon>Desulfuromonadales</taxon>
        <taxon>Desulfuromonadaceae</taxon>
        <taxon>Pelobacter</taxon>
    </lineage>
</organism>
<dbReference type="HOGENOM" id="CLU_120412_0_0_7"/>
<dbReference type="RefSeq" id="WP_011734906.1">
    <property type="nucleotide sequence ID" value="NC_008609.1"/>
</dbReference>
<protein>
    <recommendedName>
        <fullName evidence="8">LPS export ABC transporter periplasmic protein LptC</fullName>
    </recommendedName>
</protein>
<evidence type="ECO:0008006" key="8">
    <source>
        <dbReference type="Google" id="ProtNLM"/>
    </source>
</evidence>
<name>A1AMM9_PELPD</name>
<dbReference type="Gene3D" id="2.60.450.10">
    <property type="entry name" value="Lipopolysaccharide (LPS) transport protein A like domain"/>
    <property type="match status" value="1"/>
</dbReference>
<dbReference type="EMBL" id="CP000482">
    <property type="protein sequence ID" value="ABK98599.1"/>
    <property type="molecule type" value="Genomic_DNA"/>
</dbReference>
<dbReference type="eggNOG" id="COG3117">
    <property type="taxonomic scope" value="Bacteria"/>
</dbReference>
<dbReference type="PANTHER" id="PTHR37481">
    <property type="entry name" value="LIPOPOLYSACCHARIDE EXPORT SYSTEM PROTEIN LPTC"/>
    <property type="match status" value="1"/>
</dbReference>
<dbReference type="GO" id="GO:0030288">
    <property type="term" value="C:outer membrane-bounded periplasmic space"/>
    <property type="evidence" value="ECO:0007669"/>
    <property type="project" value="TreeGrafter"/>
</dbReference>
<accession>A1AMM9</accession>
<evidence type="ECO:0000256" key="3">
    <source>
        <dbReference type="ARBA" id="ARBA00022692"/>
    </source>
</evidence>
<gene>
    <name evidence="6" type="ordered locus">Ppro_0971</name>
</gene>
<dbReference type="GO" id="GO:0015221">
    <property type="term" value="F:lipopolysaccharide transmembrane transporter activity"/>
    <property type="evidence" value="ECO:0007669"/>
    <property type="project" value="InterPro"/>
</dbReference>
<evidence type="ECO:0000256" key="2">
    <source>
        <dbReference type="ARBA" id="ARBA00022519"/>
    </source>
</evidence>
<dbReference type="InterPro" id="IPR010664">
    <property type="entry name" value="LipoPS_assembly_LptC-rel"/>
</dbReference>
<reference evidence="6 7" key="1">
    <citation type="submission" date="2006-10" db="EMBL/GenBank/DDBJ databases">
        <title>Complete sequence of chromosome of Pelobacter propionicus DSM 2379.</title>
        <authorList>
            <consortium name="US DOE Joint Genome Institute"/>
            <person name="Copeland A."/>
            <person name="Lucas S."/>
            <person name="Lapidus A."/>
            <person name="Barry K."/>
            <person name="Detter J.C."/>
            <person name="Glavina del Rio T."/>
            <person name="Hammon N."/>
            <person name="Israni S."/>
            <person name="Dalin E."/>
            <person name="Tice H."/>
            <person name="Pitluck S."/>
            <person name="Saunders E."/>
            <person name="Brettin T."/>
            <person name="Bruce D."/>
            <person name="Han C."/>
            <person name="Tapia R."/>
            <person name="Schmutz J."/>
            <person name="Larimer F."/>
            <person name="Land M."/>
            <person name="Hauser L."/>
            <person name="Kyrpides N."/>
            <person name="Kim E."/>
            <person name="Lovley D."/>
            <person name="Richardson P."/>
        </authorList>
    </citation>
    <scope>NUCLEOTIDE SEQUENCE [LARGE SCALE GENOMIC DNA]</scope>
    <source>
        <strain evidence="7">DSM 2379 / NBRC 103807 / OttBd1</strain>
    </source>
</reference>
<keyword evidence="7" id="KW-1185">Reference proteome</keyword>
<keyword evidence="3" id="KW-0812">Transmembrane</keyword>
<dbReference type="InterPro" id="IPR052363">
    <property type="entry name" value="LPS_export_LptC"/>
</dbReference>
<keyword evidence="5" id="KW-0472">Membrane</keyword>
<sequence>MVSSRNIRLALALLVVTAVIGIVAAIFLNGSKPAPSEPVSPQTPRNVDLALRDARFTEVRNGATVWTIVAERAEYIKEGEVANLSGIRMLFVKRPGTGNITVTAERGTYSTKSRNVTLRGTVHMTTDSGIVFDTETLDYHAATSRFVTNDSVTFRQQRMTLTARGMDLDVDGQVVRFHSAVDAIVKRR</sequence>
<keyword evidence="2" id="KW-0997">Cell inner membrane</keyword>
<evidence type="ECO:0000256" key="1">
    <source>
        <dbReference type="ARBA" id="ARBA00022475"/>
    </source>
</evidence>
<dbReference type="InterPro" id="IPR026265">
    <property type="entry name" value="LptC"/>
</dbReference>
<evidence type="ECO:0000256" key="5">
    <source>
        <dbReference type="ARBA" id="ARBA00023136"/>
    </source>
</evidence>
<dbReference type="KEGG" id="ppd:Ppro_0971"/>
<dbReference type="OrthoDB" id="5402417at2"/>
<dbReference type="PANTHER" id="PTHR37481:SF1">
    <property type="entry name" value="LIPOPOLYSACCHARIDE EXPORT SYSTEM PROTEIN LPTC"/>
    <property type="match status" value="1"/>
</dbReference>
<keyword evidence="4" id="KW-1133">Transmembrane helix</keyword>